<accession>A0ABN0QVY7</accession>
<name>A0ABN0QVY7_MYCUL</name>
<dbReference type="EMBL" id="JAOL01000133">
    <property type="protein sequence ID" value="EUA88825.1"/>
    <property type="molecule type" value="Genomic_DNA"/>
</dbReference>
<dbReference type="Proteomes" id="UP000020681">
    <property type="component" value="Unassembled WGS sequence"/>
</dbReference>
<evidence type="ECO:0000313" key="2">
    <source>
        <dbReference type="Proteomes" id="UP000020681"/>
    </source>
</evidence>
<proteinExistence type="predicted"/>
<keyword evidence="2" id="KW-1185">Reference proteome</keyword>
<sequence>MLLTPPLTTHFSRTTQYARHTNREKATKSSQPQRIVIRLRLAPFGQLVQKW</sequence>
<organism evidence="1 2">
    <name type="scientific">Mycobacterium ulcerans str. Harvey</name>
    <dbReference type="NCBI Taxonomy" id="1299332"/>
    <lineage>
        <taxon>Bacteria</taxon>
        <taxon>Bacillati</taxon>
        <taxon>Actinomycetota</taxon>
        <taxon>Actinomycetes</taxon>
        <taxon>Mycobacteriales</taxon>
        <taxon>Mycobacteriaceae</taxon>
        <taxon>Mycobacterium</taxon>
        <taxon>Mycobacterium ulcerans group</taxon>
    </lineage>
</organism>
<gene>
    <name evidence="1" type="ORF">I551_4783</name>
</gene>
<protein>
    <submittedName>
        <fullName evidence="1">Uncharacterized protein</fullName>
    </submittedName>
</protein>
<reference evidence="1 2" key="1">
    <citation type="submission" date="2014-01" db="EMBL/GenBank/DDBJ databases">
        <authorList>
            <person name="Dobos K."/>
            <person name="Lenaerts A."/>
            <person name="Ordway D."/>
            <person name="DeGroote M.A."/>
            <person name="Parker T."/>
            <person name="Sizemore C."/>
            <person name="Tallon L.J."/>
            <person name="Sadzewicz L.K."/>
            <person name="Sengamalay N."/>
            <person name="Fraser C.M."/>
            <person name="Hine E."/>
            <person name="Shefchek K.A."/>
            <person name="Das S.P."/>
            <person name="Tettelin H."/>
        </authorList>
    </citation>
    <scope>NUCLEOTIDE SEQUENCE [LARGE SCALE GENOMIC DNA]</scope>
    <source>
        <strain evidence="1 2">Harvey</strain>
    </source>
</reference>
<evidence type="ECO:0000313" key="1">
    <source>
        <dbReference type="EMBL" id="EUA88825.1"/>
    </source>
</evidence>
<comment type="caution">
    <text evidence="1">The sequence shown here is derived from an EMBL/GenBank/DDBJ whole genome shotgun (WGS) entry which is preliminary data.</text>
</comment>